<dbReference type="AlphaFoldDB" id="A0A5E7H047"/>
<evidence type="ECO:0000256" key="2">
    <source>
        <dbReference type="ARBA" id="ARBA00022475"/>
    </source>
</evidence>
<keyword evidence="4 7" id="KW-1133">Transmembrane helix</keyword>
<evidence type="ECO:0000256" key="7">
    <source>
        <dbReference type="HAMAP-Rule" id="MF_01844"/>
    </source>
</evidence>
<feature type="transmembrane region" description="Helical" evidence="7">
    <location>
        <begin position="20"/>
        <end position="41"/>
    </location>
</feature>
<keyword evidence="2 7" id="KW-1003">Cell membrane</keyword>
<dbReference type="EMBL" id="CABVII010000010">
    <property type="protein sequence ID" value="VVO98264.1"/>
    <property type="molecule type" value="Genomic_DNA"/>
</dbReference>
<dbReference type="PANTHER" id="PTHR30341:SF0">
    <property type="entry name" value="NA(+)_H(+) ANTIPORTER NHAA"/>
    <property type="match status" value="1"/>
</dbReference>
<protein>
    <recommendedName>
        <fullName evidence="7">Na(+)/H(+) antiporter NhaA</fullName>
    </recommendedName>
    <alternativeName>
        <fullName evidence="7">Sodium/proton antiporter NhaA</fullName>
    </alternativeName>
</protein>
<reference evidence="8 9" key="1">
    <citation type="submission" date="2019-09" db="EMBL/GenBank/DDBJ databases">
        <authorList>
            <person name="Chandra G."/>
            <person name="Truman W A."/>
        </authorList>
    </citation>
    <scope>NUCLEOTIDE SEQUENCE [LARGE SCALE GENOMIC DNA]</scope>
    <source>
        <strain evidence="8">PS862</strain>
    </source>
</reference>
<evidence type="ECO:0000313" key="8">
    <source>
        <dbReference type="EMBL" id="VVO98264.1"/>
    </source>
</evidence>
<sequence>MAKLKDVSGATIPPGLSNEAAGAVALLGTSVIAFVLANSPFAPGYFELLHRVHLSLSLTHWVNDGLMTLFFLVIGLQFKREWLVGHLATWEKRALPGCAALGGMVLPALILWGFNHSQNETPFLMAVPTATDLAFALAVLSLLGDRVPASLKVFLLAIAILEDLSGVMIVAFFHTQHFFVPMLLAPLLLLSLLIALNRKGITRLRPYIVTAVFLWMALGLSGFNPTLAGLVLALSLPLGKPDTSSSSASRTVEEKLIPYVTFLILPIFGFTNAGVSLLGMSLQDLSAPVTTGVATGLLIGKPLGLFAVSGLVVALGLAKLPENCNWVQLYGVAALSGIGFTASLWIGAQTIPAPSQTMTDVKIAVLMGSVLSALLGVLILRSGVADSVSRILHSTCALTQK</sequence>
<dbReference type="GO" id="GO:0005886">
    <property type="term" value="C:plasma membrane"/>
    <property type="evidence" value="ECO:0007669"/>
    <property type="project" value="UniProtKB-SubCell"/>
</dbReference>
<evidence type="ECO:0000256" key="3">
    <source>
        <dbReference type="ARBA" id="ARBA00022692"/>
    </source>
</evidence>
<evidence type="ECO:0000313" key="9">
    <source>
        <dbReference type="Proteomes" id="UP000385207"/>
    </source>
</evidence>
<comment type="subcellular location">
    <subcellularLocation>
        <location evidence="1 7">Cell inner membrane</location>
        <topology evidence="1 7">Multi-pass membrane protein</topology>
    </subcellularLocation>
</comment>
<dbReference type="GO" id="GO:0015385">
    <property type="term" value="F:sodium:proton antiporter activity"/>
    <property type="evidence" value="ECO:0007669"/>
    <property type="project" value="UniProtKB-UniRule"/>
</dbReference>
<keyword evidence="7" id="KW-0915">Sodium</keyword>
<dbReference type="OrthoDB" id="9808135at2"/>
<comment type="similarity">
    <text evidence="7">Belongs to the NhaA Na(+)/H(+) (TC 2.A.33) antiporter family.</text>
</comment>
<dbReference type="InterPro" id="IPR023171">
    <property type="entry name" value="Na/H_antiporter_dom_sf"/>
</dbReference>
<feature type="transmembrane region" description="Helical" evidence="7">
    <location>
        <begin position="178"/>
        <end position="196"/>
    </location>
</feature>
<dbReference type="GO" id="GO:0006885">
    <property type="term" value="P:regulation of pH"/>
    <property type="evidence" value="ECO:0007669"/>
    <property type="project" value="UniProtKB-UniRule"/>
</dbReference>
<accession>A0A5E7H047</accession>
<comment type="catalytic activity">
    <reaction evidence="7">
        <text>Na(+)(in) + 2 H(+)(out) = Na(+)(out) + 2 H(+)(in)</text>
        <dbReference type="Rhea" id="RHEA:29251"/>
        <dbReference type="ChEBI" id="CHEBI:15378"/>
        <dbReference type="ChEBI" id="CHEBI:29101"/>
    </reaction>
</comment>
<keyword evidence="7" id="KW-0406">Ion transport</keyword>
<feature type="transmembrane region" description="Helical" evidence="7">
    <location>
        <begin position="208"/>
        <end position="236"/>
    </location>
</feature>
<dbReference type="PANTHER" id="PTHR30341">
    <property type="entry name" value="SODIUM ION/PROTON ANTIPORTER NHAA-RELATED"/>
    <property type="match status" value="1"/>
</dbReference>
<feature type="transmembrane region" description="Helical" evidence="7">
    <location>
        <begin position="126"/>
        <end position="144"/>
    </location>
</feature>
<gene>
    <name evidence="8" type="primary">nhaA_2</name>
    <name evidence="7" type="synonym">nhaA</name>
    <name evidence="8" type="ORF">PS862_02706</name>
</gene>
<dbReference type="RefSeq" id="WP_150784060.1">
    <property type="nucleotide sequence ID" value="NZ_CABVHL010000016.1"/>
</dbReference>
<keyword evidence="6 7" id="KW-0739">Sodium transport</keyword>
<dbReference type="NCBIfam" id="TIGR00773">
    <property type="entry name" value="NhaA"/>
    <property type="match status" value="1"/>
</dbReference>
<keyword evidence="7" id="KW-0997">Cell inner membrane</keyword>
<evidence type="ECO:0000256" key="5">
    <source>
        <dbReference type="ARBA" id="ARBA00023136"/>
    </source>
</evidence>
<comment type="function">
    <text evidence="7">Na(+)/H(+) antiporter that extrudes sodium in exchange for external protons.</text>
</comment>
<feature type="transmembrane region" description="Helical" evidence="7">
    <location>
        <begin position="292"/>
        <end position="317"/>
    </location>
</feature>
<dbReference type="InterPro" id="IPR004670">
    <property type="entry name" value="NhaA"/>
</dbReference>
<feature type="transmembrane region" description="Helical" evidence="7">
    <location>
        <begin position="61"/>
        <end position="78"/>
    </location>
</feature>
<feature type="transmembrane region" description="Helical" evidence="7">
    <location>
        <begin position="329"/>
        <end position="351"/>
    </location>
</feature>
<keyword evidence="3 7" id="KW-0812">Transmembrane</keyword>
<keyword evidence="7" id="KW-0813">Transport</keyword>
<evidence type="ECO:0000256" key="4">
    <source>
        <dbReference type="ARBA" id="ARBA00022989"/>
    </source>
</evidence>
<evidence type="ECO:0000256" key="1">
    <source>
        <dbReference type="ARBA" id="ARBA00004429"/>
    </source>
</evidence>
<dbReference type="Gene3D" id="1.20.1530.10">
    <property type="entry name" value="Na+/H+ antiporter like domain"/>
    <property type="match status" value="1"/>
</dbReference>
<feature type="transmembrane region" description="Helical" evidence="7">
    <location>
        <begin position="94"/>
        <end position="114"/>
    </location>
</feature>
<dbReference type="Proteomes" id="UP000385207">
    <property type="component" value="Unassembled WGS sequence"/>
</dbReference>
<evidence type="ECO:0000256" key="6">
    <source>
        <dbReference type="ARBA" id="ARBA00023201"/>
    </source>
</evidence>
<proteinExistence type="inferred from homology"/>
<feature type="transmembrane region" description="Helical" evidence="7">
    <location>
        <begin position="256"/>
        <end position="280"/>
    </location>
</feature>
<feature type="transmembrane region" description="Helical" evidence="7">
    <location>
        <begin position="363"/>
        <end position="384"/>
    </location>
</feature>
<organism evidence="8 9">
    <name type="scientific">Pseudomonas fluorescens</name>
    <dbReference type="NCBI Taxonomy" id="294"/>
    <lineage>
        <taxon>Bacteria</taxon>
        <taxon>Pseudomonadati</taxon>
        <taxon>Pseudomonadota</taxon>
        <taxon>Gammaproteobacteria</taxon>
        <taxon>Pseudomonadales</taxon>
        <taxon>Pseudomonadaceae</taxon>
        <taxon>Pseudomonas</taxon>
    </lineage>
</organism>
<dbReference type="HAMAP" id="MF_01844">
    <property type="entry name" value="NhaA"/>
    <property type="match status" value="1"/>
</dbReference>
<keyword evidence="5 7" id="KW-0472">Membrane</keyword>
<name>A0A5E7H047_PSEFL</name>
<feature type="transmembrane region" description="Helical" evidence="7">
    <location>
        <begin position="153"/>
        <end position="172"/>
    </location>
</feature>
<keyword evidence="7" id="KW-0050">Antiport</keyword>
<dbReference type="Pfam" id="PF06965">
    <property type="entry name" value="Na_H_antiport_1"/>
    <property type="match status" value="1"/>
</dbReference>